<sequence>MLQIACNLTLLLGIEKTAARSRVDGITATTTSIMAENSPSAAATQTASHFQFAQLIESRSVFPAPTASPETACKALTAGFIASTMDERFIRNNLQHAQPRPLRAGSA</sequence>
<accession>A0AB39HX01</accession>
<protein>
    <submittedName>
        <fullName evidence="1">Uncharacterized protein</fullName>
    </submittedName>
</protein>
<proteinExistence type="predicted"/>
<gene>
    <name evidence="1" type="ORF">AB4Y39_14845</name>
</gene>
<name>A0AB39HX01_9PSED</name>
<organism evidence="1">
    <name type="scientific">Pseudomonas sp. Hg7Tf</name>
    <dbReference type="NCBI Taxonomy" id="3236988"/>
    <lineage>
        <taxon>Bacteria</taxon>
        <taxon>Pseudomonadati</taxon>
        <taxon>Pseudomonadota</taxon>
        <taxon>Gammaproteobacteria</taxon>
        <taxon>Pseudomonadales</taxon>
        <taxon>Pseudomonadaceae</taxon>
        <taxon>Pseudomonas</taxon>
    </lineage>
</organism>
<dbReference type="RefSeq" id="WP_045185932.1">
    <property type="nucleotide sequence ID" value="NZ_CP162607.1"/>
</dbReference>
<evidence type="ECO:0000313" key="1">
    <source>
        <dbReference type="EMBL" id="XDK34990.1"/>
    </source>
</evidence>
<reference evidence="1" key="1">
    <citation type="submission" date="2024-07" db="EMBL/GenBank/DDBJ databases">
        <title>Identification and characteristics of a novel species of coltsfoot's symbiotic bacteria.</title>
        <authorList>
            <person name="Juszczyk A."/>
            <person name="Jasielczuk I."/>
            <person name="Gurgul A."/>
            <person name="Rogala M."/>
            <person name="Kowalczyk A."/>
            <person name="Szmatola T."/>
            <person name="Kosecka-Strojek M."/>
            <person name="Arent Z."/>
            <person name="Latowski D."/>
        </authorList>
    </citation>
    <scope>NUCLEOTIDE SEQUENCE</scope>
    <source>
        <strain evidence="1">Hg7Tf</strain>
    </source>
</reference>
<dbReference type="EMBL" id="CP162607">
    <property type="protein sequence ID" value="XDK34990.1"/>
    <property type="molecule type" value="Genomic_DNA"/>
</dbReference>
<dbReference type="AlphaFoldDB" id="A0AB39HX01"/>